<comment type="caution">
    <text evidence="1">The sequence shown here is derived from an EMBL/GenBank/DDBJ whole genome shotgun (WGS) entry which is preliminary data.</text>
</comment>
<sequence length="91" mass="10496">MASSAVLTGVSCWLVLVLRVFGSFFLRSMDDEVLIEEVEEDCRFCMSMHPYIYPSPYRLVNLYADWCVYSRHGFFCNLAGICFTKVKMVST</sequence>
<evidence type="ECO:0000313" key="2">
    <source>
        <dbReference type="Proteomes" id="UP001160148"/>
    </source>
</evidence>
<dbReference type="Proteomes" id="UP001160148">
    <property type="component" value="Unassembled WGS sequence"/>
</dbReference>
<protein>
    <recommendedName>
        <fullName evidence="3">Secreted protein</fullName>
    </recommendedName>
</protein>
<dbReference type="EMBL" id="CARXXK010000003">
    <property type="protein sequence ID" value="CAI6362530.1"/>
    <property type="molecule type" value="Genomic_DNA"/>
</dbReference>
<evidence type="ECO:0000313" key="1">
    <source>
        <dbReference type="EMBL" id="CAI6362530.1"/>
    </source>
</evidence>
<dbReference type="AlphaFoldDB" id="A0AAV0X2W9"/>
<keyword evidence="2" id="KW-1185">Reference proteome</keyword>
<gene>
    <name evidence="1" type="ORF">MEUPH1_LOCUS17591</name>
</gene>
<evidence type="ECO:0008006" key="3">
    <source>
        <dbReference type="Google" id="ProtNLM"/>
    </source>
</evidence>
<reference evidence="1 2" key="1">
    <citation type="submission" date="2023-01" db="EMBL/GenBank/DDBJ databases">
        <authorList>
            <person name="Whitehead M."/>
        </authorList>
    </citation>
    <scope>NUCLEOTIDE SEQUENCE [LARGE SCALE GENOMIC DNA]</scope>
</reference>
<proteinExistence type="predicted"/>
<organism evidence="1 2">
    <name type="scientific">Macrosiphum euphorbiae</name>
    <name type="common">potato aphid</name>
    <dbReference type="NCBI Taxonomy" id="13131"/>
    <lineage>
        <taxon>Eukaryota</taxon>
        <taxon>Metazoa</taxon>
        <taxon>Ecdysozoa</taxon>
        <taxon>Arthropoda</taxon>
        <taxon>Hexapoda</taxon>
        <taxon>Insecta</taxon>
        <taxon>Pterygota</taxon>
        <taxon>Neoptera</taxon>
        <taxon>Paraneoptera</taxon>
        <taxon>Hemiptera</taxon>
        <taxon>Sternorrhyncha</taxon>
        <taxon>Aphidomorpha</taxon>
        <taxon>Aphidoidea</taxon>
        <taxon>Aphididae</taxon>
        <taxon>Macrosiphini</taxon>
        <taxon>Macrosiphum</taxon>
    </lineage>
</organism>
<name>A0AAV0X2W9_9HEMI</name>
<accession>A0AAV0X2W9</accession>